<comment type="caution">
    <text evidence="3">The sequence shown here is derived from an EMBL/GenBank/DDBJ whole genome shotgun (WGS) entry which is preliminary data.</text>
</comment>
<proteinExistence type="predicted"/>
<accession>A0ABU7LMD3</accession>
<evidence type="ECO:0000313" key="3">
    <source>
        <dbReference type="EMBL" id="MEE2524754.1"/>
    </source>
</evidence>
<organism evidence="3 4">
    <name type="scientific">Hyphobacterium lacteum</name>
    <dbReference type="NCBI Taxonomy" id="3116575"/>
    <lineage>
        <taxon>Bacteria</taxon>
        <taxon>Pseudomonadati</taxon>
        <taxon>Pseudomonadota</taxon>
        <taxon>Alphaproteobacteria</taxon>
        <taxon>Maricaulales</taxon>
        <taxon>Maricaulaceae</taxon>
        <taxon>Hyphobacterium</taxon>
    </lineage>
</organism>
<name>A0ABU7LMD3_9PROT</name>
<dbReference type="InterPro" id="IPR011047">
    <property type="entry name" value="Quinoprotein_ADH-like_sf"/>
</dbReference>
<dbReference type="RefSeq" id="WP_330197422.1">
    <property type="nucleotide sequence ID" value="NZ_JAZDRP010000001.1"/>
</dbReference>
<evidence type="ECO:0000313" key="4">
    <source>
        <dbReference type="Proteomes" id="UP001354971"/>
    </source>
</evidence>
<dbReference type="SMART" id="SM00564">
    <property type="entry name" value="PQQ"/>
    <property type="match status" value="6"/>
</dbReference>
<dbReference type="PANTHER" id="PTHR34512:SF30">
    <property type="entry name" value="OUTER MEMBRANE PROTEIN ASSEMBLY FACTOR BAMB"/>
    <property type="match status" value="1"/>
</dbReference>
<dbReference type="InterPro" id="IPR015943">
    <property type="entry name" value="WD40/YVTN_repeat-like_dom_sf"/>
</dbReference>
<keyword evidence="4" id="KW-1185">Reference proteome</keyword>
<evidence type="ECO:0000256" key="1">
    <source>
        <dbReference type="SAM" id="SignalP"/>
    </source>
</evidence>
<dbReference type="InterPro" id="IPR002372">
    <property type="entry name" value="PQQ_rpt_dom"/>
</dbReference>
<protein>
    <submittedName>
        <fullName evidence="3">PQQ-binding-like beta-propeller repeat protein</fullName>
    </submittedName>
</protein>
<feature type="signal peptide" evidence="1">
    <location>
        <begin position="1"/>
        <end position="28"/>
    </location>
</feature>
<dbReference type="SUPFAM" id="SSF50998">
    <property type="entry name" value="Quinoprotein alcohol dehydrogenase-like"/>
    <property type="match status" value="1"/>
</dbReference>
<sequence>MTFNYSARLILLAAMLGLAGCSSVSDTAATLNPFRAQETDDPNAPAIDDRVSILSFEQSLQADPDAASQPVDLPTAYVNSIWAQPDGYPTHAMQHTQASGNLDILFRRSYGAGSDRSSRINTRPIYADGRIYVMDAEARVYALDPETGSEIWERRIQSDSRNDRIGFGGGLAYDNGRLFVHTGRRFMAALDATNGSEIWRASSLTPFHSGPTAVNGTVFVSTDDNELYAIDQASGDVIWNHQGISEPARLITAPSAAVFGETVVAPYASGELTALRIQNGNPIWNDALTRSGGLTPISAINDVAGSPVIVDDHVYAMSHSGILAAYDLRTGERNWTQPAGGLHAPWVAGNFLFLVTTDGEVVCVQRDDGTIRWIRQLATYQRAESRRERIAWAGPVLAGGRLFLASSGGDGVVLDATTGEIIREMNLRDPVYVAPIIVNETIYIVTDEARLIALR</sequence>
<dbReference type="Gene3D" id="2.130.10.10">
    <property type="entry name" value="YVTN repeat-like/Quinoprotein amine dehydrogenase"/>
    <property type="match status" value="1"/>
</dbReference>
<evidence type="ECO:0000259" key="2">
    <source>
        <dbReference type="Pfam" id="PF13360"/>
    </source>
</evidence>
<feature type="domain" description="Pyrrolo-quinoline quinone repeat" evidence="2">
    <location>
        <begin position="166"/>
        <end position="374"/>
    </location>
</feature>
<feature type="chain" id="PRO_5047535147" evidence="1">
    <location>
        <begin position="29"/>
        <end position="455"/>
    </location>
</feature>
<dbReference type="PANTHER" id="PTHR34512">
    <property type="entry name" value="CELL SURFACE PROTEIN"/>
    <property type="match status" value="1"/>
</dbReference>
<keyword evidence="1" id="KW-0732">Signal</keyword>
<reference evidence="3 4" key="1">
    <citation type="submission" date="2024-01" db="EMBL/GenBank/DDBJ databases">
        <title>Hyphobacterium bacterium isolated from marine sediment.</title>
        <authorList>
            <person name="Zhao S."/>
        </authorList>
    </citation>
    <scope>NUCLEOTIDE SEQUENCE [LARGE SCALE GENOMIC DNA]</scope>
    <source>
        <strain evidence="4">HN65</strain>
    </source>
</reference>
<dbReference type="Pfam" id="PF13360">
    <property type="entry name" value="PQQ_2"/>
    <property type="match status" value="3"/>
</dbReference>
<feature type="domain" description="Pyrrolo-quinoline quinone repeat" evidence="2">
    <location>
        <begin position="393"/>
        <end position="454"/>
    </location>
</feature>
<feature type="domain" description="Pyrrolo-quinoline quinone repeat" evidence="2">
    <location>
        <begin position="119"/>
        <end position="164"/>
    </location>
</feature>
<dbReference type="Proteomes" id="UP001354971">
    <property type="component" value="Unassembled WGS sequence"/>
</dbReference>
<gene>
    <name evidence="3" type="ORF">V0U79_00115</name>
</gene>
<dbReference type="EMBL" id="JAZDRP010000001">
    <property type="protein sequence ID" value="MEE2524754.1"/>
    <property type="molecule type" value="Genomic_DNA"/>
</dbReference>
<dbReference type="InterPro" id="IPR018391">
    <property type="entry name" value="PQQ_b-propeller_rpt"/>
</dbReference>